<dbReference type="EMBL" id="LT960614">
    <property type="protein sequence ID" value="SON58336.1"/>
    <property type="molecule type" value="Genomic_DNA"/>
</dbReference>
<dbReference type="AlphaFoldDB" id="A0A2C9DDJ4"/>
<keyword evidence="2" id="KW-0436">Ligase</keyword>
<dbReference type="SUPFAM" id="SSF56300">
    <property type="entry name" value="Metallo-dependent phosphatases"/>
    <property type="match status" value="1"/>
</dbReference>
<dbReference type="GO" id="GO:0016787">
    <property type="term" value="F:hydrolase activity"/>
    <property type="evidence" value="ECO:0007669"/>
    <property type="project" value="InterPro"/>
</dbReference>
<dbReference type="InterPro" id="IPR004843">
    <property type="entry name" value="Calcineurin-like_PHP"/>
</dbReference>
<dbReference type="Pfam" id="PF00149">
    <property type="entry name" value="Metallophos"/>
    <property type="match status" value="1"/>
</dbReference>
<dbReference type="Gene3D" id="3.60.21.10">
    <property type="match status" value="1"/>
</dbReference>
<feature type="domain" description="Calcineurin-like phosphoesterase" evidence="1">
    <location>
        <begin position="32"/>
        <end position="128"/>
    </location>
</feature>
<dbReference type="GO" id="GO:0016874">
    <property type="term" value="F:ligase activity"/>
    <property type="evidence" value="ECO:0007669"/>
    <property type="project" value="UniProtKB-KW"/>
</dbReference>
<dbReference type="InterPro" id="IPR026336">
    <property type="entry name" value="PdeM-like"/>
</dbReference>
<dbReference type="Proteomes" id="UP000223606">
    <property type="component" value="Chromosome 1"/>
</dbReference>
<dbReference type="RefSeq" id="WP_099558547.1">
    <property type="nucleotide sequence ID" value="NZ_LT960614.1"/>
</dbReference>
<reference evidence="3" key="1">
    <citation type="submission" date="2017-09" db="EMBL/GenBank/DDBJ databases">
        <title>Genome sequence of Nannocystis excedens DSM 71.</title>
        <authorList>
            <person name="Blom J."/>
        </authorList>
    </citation>
    <scope>NUCLEOTIDE SEQUENCE [LARGE SCALE GENOMIC DNA]</scope>
    <source>
        <strain evidence="3">type strain: E19</strain>
    </source>
</reference>
<dbReference type="PANTHER" id="PTHR39323">
    <property type="entry name" value="BLR1149 PROTEIN"/>
    <property type="match status" value="1"/>
</dbReference>
<dbReference type="PANTHER" id="PTHR39323:SF1">
    <property type="entry name" value="BLR1149 PROTEIN"/>
    <property type="match status" value="1"/>
</dbReference>
<evidence type="ECO:0000259" key="1">
    <source>
        <dbReference type="Pfam" id="PF00149"/>
    </source>
</evidence>
<dbReference type="InterPro" id="IPR024173">
    <property type="entry name" value="Pesterase_MJ0037-like"/>
</dbReference>
<sequence>MSGGLRCARLKFQGQQMLLDPAGALVWPDESLLVIADLHFEKSSSGAVRGLFLPPYDTGITLRLIEGLMERHRPRQVIALGDSFHDRRAAERLSGSDRLRIRALTAACDWTWVAGNHDPDAPTDLGGRAAEEIAIGPVVFRHEPRPGTGLDEALGEVAGHLHPAARVVVRGRSVRCRAFACDGRRLILPAIGAFTGGLNVLDPAFRALFPGRAFHAWMMGETRVHPVRAGDLRPG</sequence>
<accession>A0A2C9DDJ4</accession>
<evidence type="ECO:0000313" key="3">
    <source>
        <dbReference type="Proteomes" id="UP000223606"/>
    </source>
</evidence>
<dbReference type="KEGG" id="hdi:HDIA_4795"/>
<dbReference type="OrthoDB" id="9795838at2"/>
<dbReference type="NCBIfam" id="TIGR04123">
    <property type="entry name" value="P_estr_lig_assc"/>
    <property type="match status" value="1"/>
</dbReference>
<name>A0A2C9DDJ4_9HYPH</name>
<keyword evidence="3" id="KW-1185">Reference proteome</keyword>
<dbReference type="PIRSF" id="PIRSF000887">
    <property type="entry name" value="Pesterase_MJ0037"/>
    <property type="match status" value="1"/>
</dbReference>
<gene>
    <name evidence="2" type="ORF">HDIA_4795</name>
</gene>
<organism evidence="2 3">
    <name type="scientific">Hartmannibacter diazotrophicus</name>
    <dbReference type="NCBI Taxonomy" id="1482074"/>
    <lineage>
        <taxon>Bacteria</taxon>
        <taxon>Pseudomonadati</taxon>
        <taxon>Pseudomonadota</taxon>
        <taxon>Alphaproteobacteria</taxon>
        <taxon>Hyphomicrobiales</taxon>
        <taxon>Pleomorphomonadaceae</taxon>
        <taxon>Hartmannibacter</taxon>
    </lineage>
</organism>
<proteinExistence type="predicted"/>
<protein>
    <submittedName>
        <fullName evidence="2">Metallophosphoesterase, DNA ligase-associated</fullName>
    </submittedName>
</protein>
<dbReference type="InterPro" id="IPR029052">
    <property type="entry name" value="Metallo-depent_PP-like"/>
</dbReference>
<evidence type="ECO:0000313" key="2">
    <source>
        <dbReference type="EMBL" id="SON58336.1"/>
    </source>
</evidence>